<proteinExistence type="predicted"/>
<dbReference type="AlphaFoldDB" id="A0AAV8XM91"/>
<accession>A0AAV8XM91</accession>
<keyword evidence="2" id="KW-1185">Reference proteome</keyword>
<reference evidence="1" key="1">
    <citation type="journal article" date="2023" name="Insect Mol. Biol.">
        <title>Genome sequencing provides insights into the evolution of gene families encoding plant cell wall-degrading enzymes in longhorned beetles.</title>
        <authorList>
            <person name="Shin N.R."/>
            <person name="Okamura Y."/>
            <person name="Kirsch R."/>
            <person name="Pauchet Y."/>
        </authorList>
    </citation>
    <scope>NUCLEOTIDE SEQUENCE</scope>
    <source>
        <strain evidence="1">RBIC_L_NR</strain>
    </source>
</reference>
<dbReference type="EMBL" id="JANEYF010003054">
    <property type="protein sequence ID" value="KAJ8939684.1"/>
    <property type="molecule type" value="Genomic_DNA"/>
</dbReference>
<organism evidence="1 2">
    <name type="scientific">Rhamnusium bicolor</name>
    <dbReference type="NCBI Taxonomy" id="1586634"/>
    <lineage>
        <taxon>Eukaryota</taxon>
        <taxon>Metazoa</taxon>
        <taxon>Ecdysozoa</taxon>
        <taxon>Arthropoda</taxon>
        <taxon>Hexapoda</taxon>
        <taxon>Insecta</taxon>
        <taxon>Pterygota</taxon>
        <taxon>Neoptera</taxon>
        <taxon>Endopterygota</taxon>
        <taxon>Coleoptera</taxon>
        <taxon>Polyphaga</taxon>
        <taxon>Cucujiformia</taxon>
        <taxon>Chrysomeloidea</taxon>
        <taxon>Cerambycidae</taxon>
        <taxon>Lepturinae</taxon>
        <taxon>Rhagiini</taxon>
        <taxon>Rhamnusium</taxon>
    </lineage>
</organism>
<protein>
    <submittedName>
        <fullName evidence="1">Uncharacterized protein</fullName>
    </submittedName>
</protein>
<name>A0AAV8XM91_9CUCU</name>
<evidence type="ECO:0000313" key="2">
    <source>
        <dbReference type="Proteomes" id="UP001162156"/>
    </source>
</evidence>
<sequence length="75" mass="8619">MSFLPKYNQCDVPPFNIERNAFTVQNHWNRAVEIVFSGIAGFPYNVIGMFEKEVKEVPKCESSGDSLTIENKYKD</sequence>
<gene>
    <name evidence="1" type="ORF">NQ314_011048</name>
</gene>
<dbReference type="Proteomes" id="UP001162156">
    <property type="component" value="Unassembled WGS sequence"/>
</dbReference>
<evidence type="ECO:0000313" key="1">
    <source>
        <dbReference type="EMBL" id="KAJ8939684.1"/>
    </source>
</evidence>
<comment type="caution">
    <text evidence="1">The sequence shown here is derived from an EMBL/GenBank/DDBJ whole genome shotgun (WGS) entry which is preliminary data.</text>
</comment>